<evidence type="ECO:0000313" key="2">
    <source>
        <dbReference type="Proteomes" id="UP000199558"/>
    </source>
</evidence>
<dbReference type="EMBL" id="FLRH01000003">
    <property type="protein sequence ID" value="SBT65794.1"/>
    <property type="molecule type" value="Genomic_DNA"/>
</dbReference>
<name>A0A1A9B9Z2_9ACTN</name>
<sequence>MRARAWAAVVATLVAGGWGAAGYLTTKPTDFHDYRRVAVQAAQSTLHAVATTRMVGSAASQDRLWSPYVSSVLDDARDAFAGAAKKMAGETPPDERTTAMRDELTPLMSTADERMTEAEEAIDAEDATALRRAVDALAPVAEALSIFIEEHR</sequence>
<reference evidence="2" key="1">
    <citation type="submission" date="2016-06" db="EMBL/GenBank/DDBJ databases">
        <authorList>
            <person name="Varghese N."/>
            <person name="Submissions Spin"/>
        </authorList>
    </citation>
    <scope>NUCLEOTIDE SEQUENCE [LARGE SCALE GENOMIC DNA]</scope>
    <source>
        <strain evidence="2">DSM 45794</strain>
    </source>
</reference>
<accession>A0A1A9B9Z2</accession>
<gene>
    <name evidence="1" type="ORF">GA0070622_2806</name>
</gene>
<evidence type="ECO:0000313" key="1">
    <source>
        <dbReference type="EMBL" id="SBT65794.1"/>
    </source>
</evidence>
<protein>
    <submittedName>
        <fullName evidence="1">Uncharacterized protein</fullName>
    </submittedName>
</protein>
<dbReference type="Proteomes" id="UP000199558">
    <property type="component" value="Unassembled WGS sequence"/>
</dbReference>
<dbReference type="RefSeq" id="WP_091573685.1">
    <property type="nucleotide sequence ID" value="NZ_FLRH01000003.1"/>
</dbReference>
<keyword evidence="2" id="KW-1185">Reference proteome</keyword>
<dbReference type="AlphaFoldDB" id="A0A1A9B9Z2"/>
<dbReference type="STRING" id="946078.GA0070622_2806"/>
<organism evidence="1 2">
    <name type="scientific">Micromonospora sediminicola</name>
    <dbReference type="NCBI Taxonomy" id="946078"/>
    <lineage>
        <taxon>Bacteria</taxon>
        <taxon>Bacillati</taxon>
        <taxon>Actinomycetota</taxon>
        <taxon>Actinomycetes</taxon>
        <taxon>Micromonosporales</taxon>
        <taxon>Micromonosporaceae</taxon>
        <taxon>Micromonospora</taxon>
    </lineage>
</organism>
<dbReference type="OrthoDB" id="10016637at2"/>
<proteinExistence type="predicted"/>